<dbReference type="Proteomes" id="UP000619265">
    <property type="component" value="Unassembled WGS sequence"/>
</dbReference>
<dbReference type="InterPro" id="IPR043502">
    <property type="entry name" value="DNA/RNA_pol_sf"/>
</dbReference>
<dbReference type="InterPro" id="IPR041577">
    <property type="entry name" value="RT_RNaseH_2"/>
</dbReference>
<dbReference type="Pfam" id="PF00078">
    <property type="entry name" value="RVT_1"/>
    <property type="match status" value="1"/>
</dbReference>
<proteinExistence type="predicted"/>
<dbReference type="InterPro" id="IPR043128">
    <property type="entry name" value="Rev_trsase/Diguanyl_cyclase"/>
</dbReference>
<feature type="domain" description="Reverse transcriptase/retrotransposon-derived protein RNase H-like" evidence="2">
    <location>
        <begin position="191"/>
        <end position="234"/>
    </location>
</feature>
<dbReference type="InterPro" id="IPR051320">
    <property type="entry name" value="Viral_Replic_Matur_Polypro"/>
</dbReference>
<dbReference type="InterPro" id="IPR000477">
    <property type="entry name" value="RT_dom"/>
</dbReference>
<dbReference type="AlphaFoldDB" id="A0A833WZD5"/>
<reference evidence="3" key="1">
    <citation type="submission" date="2015-10" db="EMBL/GenBank/DDBJ databases">
        <authorList>
            <person name="Martinez-Garcia P.J."/>
            <person name="Crepeau M.W."/>
            <person name="Puiu D."/>
            <person name="Gonzalez-Ibeas D."/>
            <person name="Whalen J."/>
            <person name="Stevens K."/>
            <person name="Paul R."/>
            <person name="Butterfield T."/>
            <person name="Britton M."/>
            <person name="Reagan R."/>
            <person name="Chakraborty S."/>
            <person name="Walawage S.L."/>
            <person name="Vasquez-Gross H.A."/>
            <person name="Cardeno C."/>
            <person name="Famula R."/>
            <person name="Pratt K."/>
            <person name="Kuruganti S."/>
            <person name="Aradhya M.K."/>
            <person name="Leslie C.A."/>
            <person name="Dandekar A.M."/>
            <person name="Salzberg S.L."/>
            <person name="Wegrzyn J.L."/>
            <person name="Langley C.H."/>
            <person name="Neale D.B."/>
        </authorList>
    </citation>
    <scope>NUCLEOTIDE SEQUENCE</scope>
    <source>
        <tissue evidence="3">Leaves</tissue>
    </source>
</reference>
<reference evidence="3" key="2">
    <citation type="submission" date="2020-03" db="EMBL/GenBank/DDBJ databases">
        <title>Walnut 2.0.</title>
        <authorList>
            <person name="Marrano A."/>
            <person name="Britton M."/>
            <person name="Zimin A.V."/>
            <person name="Zaini P.A."/>
            <person name="Workman R."/>
            <person name="Puiu D."/>
            <person name="Bianco L."/>
            <person name="Allen B.J."/>
            <person name="Troggio M."/>
            <person name="Leslie C.A."/>
            <person name="Timp W."/>
            <person name="Dendekar A."/>
            <person name="Salzberg S.L."/>
            <person name="Neale D.B."/>
        </authorList>
    </citation>
    <scope>NUCLEOTIDE SEQUENCE</scope>
    <source>
        <tissue evidence="3">Leaves</tissue>
    </source>
</reference>
<dbReference type="FunFam" id="3.30.70.270:FF:000003">
    <property type="entry name" value="Transposon Ty3-G Gag-Pol polyprotein"/>
    <property type="match status" value="1"/>
</dbReference>
<organism evidence="3 4">
    <name type="scientific">Juglans regia</name>
    <name type="common">English walnut</name>
    <dbReference type="NCBI Taxonomy" id="51240"/>
    <lineage>
        <taxon>Eukaryota</taxon>
        <taxon>Viridiplantae</taxon>
        <taxon>Streptophyta</taxon>
        <taxon>Embryophyta</taxon>
        <taxon>Tracheophyta</taxon>
        <taxon>Spermatophyta</taxon>
        <taxon>Magnoliopsida</taxon>
        <taxon>eudicotyledons</taxon>
        <taxon>Gunneridae</taxon>
        <taxon>Pentapetalae</taxon>
        <taxon>rosids</taxon>
        <taxon>fabids</taxon>
        <taxon>Fagales</taxon>
        <taxon>Juglandaceae</taxon>
        <taxon>Juglans</taxon>
    </lineage>
</organism>
<dbReference type="SUPFAM" id="SSF56672">
    <property type="entry name" value="DNA/RNA polymerases"/>
    <property type="match status" value="1"/>
</dbReference>
<evidence type="ECO:0008006" key="5">
    <source>
        <dbReference type="Google" id="ProtNLM"/>
    </source>
</evidence>
<name>A0A833WZD5_JUGRE</name>
<evidence type="ECO:0000259" key="2">
    <source>
        <dbReference type="Pfam" id="PF17919"/>
    </source>
</evidence>
<protein>
    <recommendedName>
        <fullName evidence="5">Reverse transcriptase domain-containing protein</fullName>
    </recommendedName>
</protein>
<feature type="non-terminal residue" evidence="3">
    <location>
        <position position="1"/>
    </location>
</feature>
<dbReference type="Gene3D" id="3.30.70.270">
    <property type="match status" value="2"/>
</dbReference>
<dbReference type="EMBL" id="LIHL02000013">
    <property type="protein sequence ID" value="KAF5449981.1"/>
    <property type="molecule type" value="Genomic_DNA"/>
</dbReference>
<evidence type="ECO:0000259" key="1">
    <source>
        <dbReference type="Pfam" id="PF00078"/>
    </source>
</evidence>
<dbReference type="Pfam" id="PF17919">
    <property type="entry name" value="RT_RNaseH_2"/>
    <property type="match status" value="1"/>
</dbReference>
<dbReference type="PANTHER" id="PTHR33064">
    <property type="entry name" value="POL PROTEIN"/>
    <property type="match status" value="1"/>
</dbReference>
<dbReference type="PANTHER" id="PTHR33064:SF37">
    <property type="entry name" value="RIBONUCLEASE H"/>
    <property type="match status" value="1"/>
</dbReference>
<feature type="domain" description="Reverse transcriptase" evidence="1">
    <location>
        <begin position="59"/>
        <end position="127"/>
    </location>
</feature>
<evidence type="ECO:0000313" key="4">
    <source>
        <dbReference type="Proteomes" id="UP000619265"/>
    </source>
</evidence>
<dbReference type="Gramene" id="Jr13_18950_p1">
    <property type="protein sequence ID" value="cds.Jr13_18950_p1"/>
    <property type="gene ID" value="Jr13_18950"/>
</dbReference>
<gene>
    <name evidence="3" type="ORF">F2P56_030369</name>
</gene>
<dbReference type="CDD" id="cd01647">
    <property type="entry name" value="RT_LTR"/>
    <property type="match status" value="1"/>
</dbReference>
<evidence type="ECO:0000313" key="3">
    <source>
        <dbReference type="EMBL" id="KAF5449981.1"/>
    </source>
</evidence>
<sequence length="234" mass="26500">MAEGTRSYAQIVDSMNHLRQQQERQQKQIEDAICLLLQQQEAARLERETQDKKIQEVLQQGLMNEVFKPFLRQFVIVFFDDILVYSSDMSSHLDHLSTVLQTLQHHQLYAKQSKCKFACQEIEYLGHLISKEGVRADPKKLESMVTWPIPKNLKALRGFLGLTGYYRKFIKGYGQIAAPLTSLLKKDAFVWTDSATNSFNALKVAVTSPPVLALPDFTKAFVIECDACATGIGA</sequence>
<comment type="caution">
    <text evidence="3">The sequence shown here is derived from an EMBL/GenBank/DDBJ whole genome shotgun (WGS) entry which is preliminary data.</text>
</comment>
<dbReference type="FunFam" id="3.30.70.270:FF:000020">
    <property type="entry name" value="Transposon Tf2-6 polyprotein-like Protein"/>
    <property type="match status" value="1"/>
</dbReference>
<accession>A0A833WZD5</accession>